<dbReference type="SUPFAM" id="SSF54695">
    <property type="entry name" value="POZ domain"/>
    <property type="match status" value="1"/>
</dbReference>
<comment type="similarity">
    <text evidence="1 3">Belongs to the SKP1 family.</text>
</comment>
<evidence type="ECO:0000259" key="4">
    <source>
        <dbReference type="Pfam" id="PF01466"/>
    </source>
</evidence>
<dbReference type="EMBL" id="JPKZ01002075">
    <property type="protein sequence ID" value="KHN78605.1"/>
    <property type="molecule type" value="Genomic_DNA"/>
</dbReference>
<protein>
    <recommendedName>
        <fullName evidence="3">Skp1-related protein</fullName>
    </recommendedName>
</protein>
<keyword evidence="6" id="KW-0436">Ligase</keyword>
<dbReference type="UniPathway" id="UPA00143"/>
<dbReference type="OrthoDB" id="5786141at2759"/>
<evidence type="ECO:0000256" key="3">
    <source>
        <dbReference type="PIRNR" id="PIRNR028729"/>
    </source>
</evidence>
<name>A0A0B2VC88_TOXCA</name>
<feature type="domain" description="SKP1 component dimerisation" evidence="4">
    <location>
        <begin position="115"/>
        <end position="161"/>
    </location>
</feature>
<dbReference type="Pfam" id="PF03931">
    <property type="entry name" value="Skp1_POZ"/>
    <property type="match status" value="1"/>
</dbReference>
<gene>
    <name evidence="6" type="primary">sconC</name>
    <name evidence="6" type="ORF">Tcan_05880</name>
</gene>
<dbReference type="Pfam" id="PF01466">
    <property type="entry name" value="Skp1"/>
    <property type="match status" value="1"/>
</dbReference>
<dbReference type="Gene3D" id="3.30.710.10">
    <property type="entry name" value="Potassium Channel Kv1.1, Chain A"/>
    <property type="match status" value="1"/>
</dbReference>
<dbReference type="InterPro" id="IPR011333">
    <property type="entry name" value="SKP1/BTB/POZ_sf"/>
</dbReference>
<dbReference type="InterPro" id="IPR016073">
    <property type="entry name" value="Skp1_comp_POZ"/>
</dbReference>
<organism evidence="6 7">
    <name type="scientific">Toxocara canis</name>
    <name type="common">Canine roundworm</name>
    <dbReference type="NCBI Taxonomy" id="6265"/>
    <lineage>
        <taxon>Eukaryota</taxon>
        <taxon>Metazoa</taxon>
        <taxon>Ecdysozoa</taxon>
        <taxon>Nematoda</taxon>
        <taxon>Chromadorea</taxon>
        <taxon>Rhabditida</taxon>
        <taxon>Spirurina</taxon>
        <taxon>Ascaridomorpha</taxon>
        <taxon>Ascaridoidea</taxon>
        <taxon>Toxocaridae</taxon>
        <taxon>Toxocara</taxon>
    </lineage>
</organism>
<dbReference type="PANTHER" id="PTHR11165">
    <property type="entry name" value="SKP1"/>
    <property type="match status" value="1"/>
</dbReference>
<dbReference type="PIRSF" id="PIRSF028729">
    <property type="entry name" value="E3_ubiquit_lig_SCF_Skp"/>
    <property type="match status" value="1"/>
</dbReference>
<dbReference type="SUPFAM" id="SSF81382">
    <property type="entry name" value="Skp1 dimerisation domain-like"/>
    <property type="match status" value="1"/>
</dbReference>
<dbReference type="SMART" id="SM00512">
    <property type="entry name" value="Skp1"/>
    <property type="match status" value="1"/>
</dbReference>
<dbReference type="GO" id="GO:0016567">
    <property type="term" value="P:protein ubiquitination"/>
    <property type="evidence" value="ECO:0007669"/>
    <property type="project" value="UniProtKB-UniPathway"/>
</dbReference>
<dbReference type="GO" id="GO:0016874">
    <property type="term" value="F:ligase activity"/>
    <property type="evidence" value="ECO:0007669"/>
    <property type="project" value="UniProtKB-KW"/>
</dbReference>
<evidence type="ECO:0000256" key="2">
    <source>
        <dbReference type="ARBA" id="ARBA00022786"/>
    </source>
</evidence>
<evidence type="ECO:0000259" key="5">
    <source>
        <dbReference type="Pfam" id="PF03931"/>
    </source>
</evidence>
<comment type="function">
    <text evidence="3">Probable essential component of SCF (SKP1-CUL1-F-box protein) E3 ubiquitin-protein ligase complexes, which mediate the ubiquitination and subsequent proteasomal degradation of target proteins. Regulates cell proliferation during embryonic and larval development.</text>
</comment>
<dbReference type="InterPro" id="IPR016897">
    <property type="entry name" value="SKP1"/>
</dbReference>
<keyword evidence="7" id="KW-1185">Reference proteome</keyword>
<dbReference type="InterPro" id="IPR036296">
    <property type="entry name" value="SKP1-like_dim_sf"/>
</dbReference>
<dbReference type="Proteomes" id="UP000031036">
    <property type="component" value="Unassembled WGS sequence"/>
</dbReference>
<reference evidence="6 7" key="1">
    <citation type="submission" date="2014-11" db="EMBL/GenBank/DDBJ databases">
        <title>Genetic blueprint of the zoonotic pathogen Toxocara canis.</title>
        <authorList>
            <person name="Zhu X.-Q."/>
            <person name="Korhonen P.K."/>
            <person name="Cai H."/>
            <person name="Young N.D."/>
            <person name="Nejsum P."/>
            <person name="von Samson-Himmelstjerna G."/>
            <person name="Boag P.R."/>
            <person name="Tan P."/>
            <person name="Li Q."/>
            <person name="Min J."/>
            <person name="Yang Y."/>
            <person name="Wang X."/>
            <person name="Fang X."/>
            <person name="Hall R.S."/>
            <person name="Hofmann A."/>
            <person name="Sternberg P.W."/>
            <person name="Jex A.R."/>
            <person name="Gasser R.B."/>
        </authorList>
    </citation>
    <scope>NUCLEOTIDE SEQUENCE [LARGE SCALE GENOMIC DNA]</scope>
    <source>
        <strain evidence="6">PN_DK_2014</strain>
    </source>
</reference>
<evidence type="ECO:0000313" key="6">
    <source>
        <dbReference type="EMBL" id="KHN78605.1"/>
    </source>
</evidence>
<dbReference type="InterPro" id="IPR016072">
    <property type="entry name" value="Skp1_comp_dimer"/>
</dbReference>
<dbReference type="AlphaFoldDB" id="A0A0B2VC88"/>
<evidence type="ECO:0000256" key="1">
    <source>
        <dbReference type="ARBA" id="ARBA00009993"/>
    </source>
</evidence>
<dbReference type="GO" id="GO:0006511">
    <property type="term" value="P:ubiquitin-dependent protein catabolic process"/>
    <property type="evidence" value="ECO:0007669"/>
    <property type="project" value="InterPro"/>
</dbReference>
<comment type="caution">
    <text evidence="6">The sequence shown here is derived from an EMBL/GenBank/DDBJ whole genome shotgun (WGS) entry which is preliminary data.</text>
</comment>
<proteinExistence type="inferred from homology"/>
<feature type="domain" description="SKP1 component POZ" evidence="5">
    <location>
        <begin position="1"/>
        <end position="59"/>
    </location>
</feature>
<dbReference type="STRING" id="6265.A0A0B2VC88"/>
<accession>A0A0B2VC88</accession>
<keyword evidence="2 3" id="KW-0833">Ubl conjugation pathway</keyword>
<dbReference type="InterPro" id="IPR001232">
    <property type="entry name" value="SKP1-like"/>
</dbReference>
<comment type="pathway">
    <text evidence="3">Protein modification; protein ubiquitination.</text>
</comment>
<sequence length="164" mass="18447">MIRLQSSDGEVFDVDRDVIKMSATISTMLQGPEIDIGDTGDLETQEAISVLEWCEHHKNDASMSESPKGVSNSADDSWDAMFTNVDKEMLFELILDKCNDTTVLTFWAADALGIKGLLDAACHKIAEMIKDKTPQEIEHILTIEDDFTPEEEEQIRKEKPWPTN</sequence>
<evidence type="ECO:0000313" key="7">
    <source>
        <dbReference type="Proteomes" id="UP000031036"/>
    </source>
</evidence>